<dbReference type="PROSITE" id="PS51449">
    <property type="entry name" value="MTTASE_N"/>
    <property type="match status" value="1"/>
</dbReference>
<dbReference type="PROSITE" id="PS51918">
    <property type="entry name" value="RADICAL_SAM"/>
    <property type="match status" value="1"/>
</dbReference>
<dbReference type="SMART" id="SM00729">
    <property type="entry name" value="Elp3"/>
    <property type="match status" value="1"/>
</dbReference>
<dbReference type="InterPro" id="IPR020612">
    <property type="entry name" value="Methylthiotransferase_CS"/>
</dbReference>
<evidence type="ECO:0000256" key="2">
    <source>
        <dbReference type="ARBA" id="ARBA00022485"/>
    </source>
</evidence>
<dbReference type="GO" id="GO:0006400">
    <property type="term" value="P:tRNA modification"/>
    <property type="evidence" value="ECO:0007669"/>
    <property type="project" value="InterPro"/>
</dbReference>
<keyword evidence="7" id="KW-0411">Iron-sulfur</keyword>
<dbReference type="SUPFAM" id="SSF102114">
    <property type="entry name" value="Radical SAM enzymes"/>
    <property type="match status" value="1"/>
</dbReference>
<dbReference type="GO" id="GO:0005829">
    <property type="term" value="C:cytosol"/>
    <property type="evidence" value="ECO:0007669"/>
    <property type="project" value="TreeGrafter"/>
</dbReference>
<evidence type="ECO:0000256" key="3">
    <source>
        <dbReference type="ARBA" id="ARBA00022490"/>
    </source>
</evidence>
<keyword evidence="5" id="KW-0479">Metal-binding</keyword>
<dbReference type="Gene3D" id="3.80.30.20">
    <property type="entry name" value="tm_1862 like domain"/>
    <property type="match status" value="1"/>
</dbReference>
<dbReference type="InterPro" id="IPR023404">
    <property type="entry name" value="rSAM_horseshoe"/>
</dbReference>
<feature type="domain" description="Radical SAM core" evidence="10">
    <location>
        <begin position="175"/>
        <end position="409"/>
    </location>
</feature>
<dbReference type="GO" id="GO:0035599">
    <property type="term" value="F:aspartic acid methylthiotransferase activity"/>
    <property type="evidence" value="ECO:0007669"/>
    <property type="project" value="TreeGrafter"/>
</dbReference>
<sequence>MRTRDLPVFPLVPNPVRPDVNPDVAPVRHEFEAVGSPDGPRVALITLGCDKNTVDSERIMASLVGHGARVSSDIRGAEILIVNTCGFIQDAKEQSVETILDACDLKARGHLNAVVAVGCLVQRYKTELEHEIPEVDFFMGLTELQGLVPELRRRGLLPATQSIPTMEQPLRILSTETPHTSYLKISEGCDHTCAFCAIPLMRGLHRSEPVEDLVREAAGLGVQGVKEINVISQDTTWYGRDRKRLDPSAPLLPDLLRALLMGTDVPWFRLFYMYPSGITSELIELIANEDRILPYLDMPIQHGADRMLRLMRRPERQVTIRRRVEQLRQAIPELTLRTTVILGFPGETDDDFAEMLDFLAEIRFERVGAFAYSMEEGTRAAEMEGHVPIELMNERMGELMDVQREISFEKNAELVGQRSMVLVDEVLEEDGDFDAVARTIGQALDVDGVTNLCNAADVQSGNMIEVEIVDCLDYDLIGKVI</sequence>
<dbReference type="HAMAP" id="MF_01865">
    <property type="entry name" value="MTTase_RimO"/>
    <property type="match status" value="1"/>
</dbReference>
<dbReference type="Pfam" id="PF18693">
    <property type="entry name" value="TRAM_2"/>
    <property type="match status" value="1"/>
</dbReference>
<evidence type="ECO:0000256" key="4">
    <source>
        <dbReference type="ARBA" id="ARBA00022691"/>
    </source>
</evidence>
<keyword evidence="3" id="KW-0963">Cytoplasm</keyword>
<dbReference type="AlphaFoldDB" id="A0A381QAW4"/>
<dbReference type="SFLD" id="SFLDS00029">
    <property type="entry name" value="Radical_SAM"/>
    <property type="match status" value="1"/>
</dbReference>
<comment type="cofactor">
    <cofactor evidence="1">
        <name>[4Fe-4S] cluster</name>
        <dbReference type="ChEBI" id="CHEBI:49883"/>
    </cofactor>
</comment>
<organism evidence="11">
    <name type="scientific">marine metagenome</name>
    <dbReference type="NCBI Taxonomy" id="408172"/>
    <lineage>
        <taxon>unclassified sequences</taxon>
        <taxon>metagenomes</taxon>
        <taxon>ecological metagenomes</taxon>
    </lineage>
</organism>
<evidence type="ECO:0000256" key="5">
    <source>
        <dbReference type="ARBA" id="ARBA00022723"/>
    </source>
</evidence>
<evidence type="ECO:0000259" key="10">
    <source>
        <dbReference type="PROSITE" id="PS51918"/>
    </source>
</evidence>
<gene>
    <name evidence="11" type="ORF">METZ01_LOCUS29326</name>
</gene>
<dbReference type="InterPro" id="IPR058240">
    <property type="entry name" value="rSAM_sf"/>
</dbReference>
<dbReference type="PROSITE" id="PS50926">
    <property type="entry name" value="TRAM"/>
    <property type="match status" value="1"/>
</dbReference>
<dbReference type="Pfam" id="PF00919">
    <property type="entry name" value="UPF0004"/>
    <property type="match status" value="1"/>
</dbReference>
<protein>
    <recommendedName>
        <fullName evidence="12">Radical SAM core domain-containing protein</fullName>
    </recommendedName>
</protein>
<dbReference type="PANTHER" id="PTHR43837:SF1">
    <property type="entry name" value="RIBOSOMAL PROTEIN US12 METHYLTHIOTRANSFERASE RIMO"/>
    <property type="match status" value="1"/>
</dbReference>
<feature type="domain" description="MTTase N-terminal" evidence="9">
    <location>
        <begin position="40"/>
        <end position="157"/>
    </location>
</feature>
<feature type="domain" description="TRAM" evidence="8">
    <location>
        <begin position="412"/>
        <end position="481"/>
    </location>
</feature>
<dbReference type="SFLD" id="SFLDG01082">
    <property type="entry name" value="B12-binding_domain_containing"/>
    <property type="match status" value="1"/>
</dbReference>
<name>A0A381QAW4_9ZZZZ</name>
<keyword evidence="6" id="KW-0408">Iron</keyword>
<accession>A0A381QAW4</accession>
<keyword evidence="2" id="KW-0004">4Fe-4S</keyword>
<dbReference type="PANTHER" id="PTHR43837">
    <property type="entry name" value="RIBOSOMAL PROTEIN S12 METHYLTHIOTRANSFERASE RIMO"/>
    <property type="match status" value="1"/>
</dbReference>
<dbReference type="Gene3D" id="2.40.50.140">
    <property type="entry name" value="Nucleic acid-binding proteins"/>
    <property type="match status" value="1"/>
</dbReference>
<dbReference type="PROSITE" id="PS01278">
    <property type="entry name" value="MTTASE_RADICAL"/>
    <property type="match status" value="1"/>
</dbReference>
<dbReference type="NCBIfam" id="TIGR01125">
    <property type="entry name" value="30S ribosomal protein S12 methylthiotransferase RimO"/>
    <property type="match status" value="1"/>
</dbReference>
<dbReference type="GO" id="GO:0046872">
    <property type="term" value="F:metal ion binding"/>
    <property type="evidence" value="ECO:0007669"/>
    <property type="project" value="UniProtKB-KW"/>
</dbReference>
<evidence type="ECO:0000256" key="1">
    <source>
        <dbReference type="ARBA" id="ARBA00001966"/>
    </source>
</evidence>
<proteinExistence type="inferred from homology"/>
<evidence type="ECO:0000313" key="11">
    <source>
        <dbReference type="EMBL" id="SUZ76472.1"/>
    </source>
</evidence>
<dbReference type="InterPro" id="IPR002792">
    <property type="entry name" value="TRAM_dom"/>
</dbReference>
<dbReference type="Pfam" id="PF04055">
    <property type="entry name" value="Radical_SAM"/>
    <property type="match status" value="1"/>
</dbReference>
<dbReference type="InterPro" id="IPR005839">
    <property type="entry name" value="Methylthiotransferase"/>
</dbReference>
<evidence type="ECO:0000259" key="9">
    <source>
        <dbReference type="PROSITE" id="PS51449"/>
    </source>
</evidence>
<dbReference type="SFLD" id="SFLDG01061">
    <property type="entry name" value="methylthiotransferase"/>
    <property type="match status" value="1"/>
</dbReference>
<dbReference type="CDD" id="cd01335">
    <property type="entry name" value="Radical_SAM"/>
    <property type="match status" value="1"/>
</dbReference>
<dbReference type="Gene3D" id="3.40.50.12160">
    <property type="entry name" value="Methylthiotransferase, N-terminal domain"/>
    <property type="match status" value="1"/>
</dbReference>
<dbReference type="InterPro" id="IPR005840">
    <property type="entry name" value="Ribosomal_uS12_MeSTrfase_RimO"/>
</dbReference>
<reference evidence="11" key="1">
    <citation type="submission" date="2018-05" db="EMBL/GenBank/DDBJ databases">
        <authorList>
            <person name="Lanie J.A."/>
            <person name="Ng W.-L."/>
            <person name="Kazmierczak K.M."/>
            <person name="Andrzejewski T.M."/>
            <person name="Davidsen T.M."/>
            <person name="Wayne K.J."/>
            <person name="Tettelin H."/>
            <person name="Glass J.I."/>
            <person name="Rusch D."/>
            <person name="Podicherti R."/>
            <person name="Tsui H.-C.T."/>
            <person name="Winkler M.E."/>
        </authorList>
    </citation>
    <scope>NUCLEOTIDE SEQUENCE</scope>
</reference>
<evidence type="ECO:0000256" key="7">
    <source>
        <dbReference type="ARBA" id="ARBA00023014"/>
    </source>
</evidence>
<dbReference type="InterPro" id="IPR038135">
    <property type="entry name" value="Methylthiotransferase_N_sf"/>
</dbReference>
<dbReference type="InterPro" id="IPR013848">
    <property type="entry name" value="Methylthiotransferase_N"/>
</dbReference>
<dbReference type="NCBIfam" id="TIGR00089">
    <property type="entry name" value="MiaB/RimO family radical SAM methylthiotransferase"/>
    <property type="match status" value="1"/>
</dbReference>
<dbReference type="EMBL" id="UINC01001279">
    <property type="protein sequence ID" value="SUZ76472.1"/>
    <property type="molecule type" value="Genomic_DNA"/>
</dbReference>
<dbReference type="GO" id="GO:0051539">
    <property type="term" value="F:4 iron, 4 sulfur cluster binding"/>
    <property type="evidence" value="ECO:0007669"/>
    <property type="project" value="UniProtKB-KW"/>
</dbReference>
<keyword evidence="4" id="KW-0949">S-adenosyl-L-methionine</keyword>
<evidence type="ECO:0000259" key="8">
    <source>
        <dbReference type="PROSITE" id="PS50926"/>
    </source>
</evidence>
<dbReference type="InterPro" id="IPR012340">
    <property type="entry name" value="NA-bd_OB-fold"/>
</dbReference>
<evidence type="ECO:0008006" key="12">
    <source>
        <dbReference type="Google" id="ProtNLM"/>
    </source>
</evidence>
<dbReference type="InterPro" id="IPR007197">
    <property type="entry name" value="rSAM"/>
</dbReference>
<evidence type="ECO:0000256" key="6">
    <source>
        <dbReference type="ARBA" id="ARBA00023004"/>
    </source>
</evidence>
<dbReference type="SFLD" id="SFLDF00274">
    <property type="entry name" value="ribosomal_protein_S12_methylth"/>
    <property type="match status" value="1"/>
</dbReference>
<dbReference type="FunFam" id="3.80.30.20:FF:000001">
    <property type="entry name" value="tRNA-2-methylthio-N(6)-dimethylallyladenosine synthase 2"/>
    <property type="match status" value="1"/>
</dbReference>
<dbReference type="InterPro" id="IPR006638">
    <property type="entry name" value="Elp3/MiaA/NifB-like_rSAM"/>
</dbReference>